<feature type="region of interest" description="Disordered" evidence="1">
    <location>
        <begin position="1"/>
        <end position="91"/>
    </location>
</feature>
<reference evidence="3" key="1">
    <citation type="submission" date="2022-09" db="EMBL/GenBank/DDBJ databases">
        <title>Fusarium specimens isolated from Avocado Roots.</title>
        <authorList>
            <person name="Stajich J."/>
            <person name="Roper C."/>
            <person name="Heimlech-Rivalta G."/>
        </authorList>
    </citation>
    <scope>NUCLEOTIDE SEQUENCE</scope>
    <source>
        <strain evidence="3">CF00136</strain>
    </source>
</reference>
<gene>
    <name evidence="3" type="ORF">NW762_012389</name>
</gene>
<proteinExistence type="predicted"/>
<dbReference type="Gene3D" id="1.10.510.10">
    <property type="entry name" value="Transferase(Phosphotransferase) domain 1"/>
    <property type="match status" value="1"/>
</dbReference>
<sequence>MTQQLQDSSSVQPPQDTTSHVQLTSQPATGRKSVAFSDDTFGVSDGETPMKDSHSSSSPSSADLQHSIPPSVSKGKTSSEQLDGGDQSKSLPVEDILGTLLRDEMHEPVDTTLEKFLPRDKLEDILTEERVIYTLQHEGGFSPERQANIAKEILQPTISVNSAQPHLSSRKEILAILALIEKIPAIENFIAEGIYDHHLPFNYVRETCPSNGERRRQVMKTSDLENQPQTIQLFSKWRHAKAESFEDQQWRIHVPVFSTVRREILTPTHYILARKAVPPFISRKEVGRGGFSAVDKVEIHPGHMDCSINPSHKEITKQFVAVKRPEAPSKSMFEKEVSNLSRFIDKDHPHLIRLLWTFSLGSNYHLVFPCADGNLMDLWKEHKTPLAQQHDHSIATWFARQCLGIVEGLCMIHQDDSHHQLEGKRHGRHGDLKPENILWFKSFRSDEEGYSLGTLKISDFGLTRFHGTHSKSRIHAGEVGGSPTYRAPEYDVYNQVSQSYDIWSLACVLLEKNEGRHPEMAEDTFFNYMQKGRKIHANAKESQSLYEDENGSDFTIDLVRFIETGLLRMRPELRKKCTDLHDIFGTFFKDCREDPEYGLRRLKKPPSRKDTELSLLGPVETPLSNRVEQTLARQDRIQQNDDPVPQTPSRRGSGSSSPPARPNSPLRMSYLPQATVEEEPGSVTSNSNEMVKASQ</sequence>
<protein>
    <recommendedName>
        <fullName evidence="2">Protein kinase domain-containing protein</fullName>
    </recommendedName>
</protein>
<dbReference type="EMBL" id="JAOQAZ010000034">
    <property type="protein sequence ID" value="KAJ4249057.1"/>
    <property type="molecule type" value="Genomic_DNA"/>
</dbReference>
<feature type="region of interest" description="Disordered" evidence="1">
    <location>
        <begin position="601"/>
        <end position="695"/>
    </location>
</feature>
<keyword evidence="4" id="KW-1185">Reference proteome</keyword>
<dbReference type="Proteomes" id="UP001152049">
    <property type="component" value="Unassembled WGS sequence"/>
</dbReference>
<dbReference type="SMART" id="SM00220">
    <property type="entry name" value="S_TKc"/>
    <property type="match status" value="1"/>
</dbReference>
<evidence type="ECO:0000313" key="3">
    <source>
        <dbReference type="EMBL" id="KAJ4249057.1"/>
    </source>
</evidence>
<dbReference type="AlphaFoldDB" id="A0A9W8RR35"/>
<feature type="compositionally biased region" description="Low complexity" evidence="1">
    <location>
        <begin position="647"/>
        <end position="667"/>
    </location>
</feature>
<evidence type="ECO:0000259" key="2">
    <source>
        <dbReference type="PROSITE" id="PS50011"/>
    </source>
</evidence>
<dbReference type="Pfam" id="PF00069">
    <property type="entry name" value="Pkinase"/>
    <property type="match status" value="1"/>
</dbReference>
<dbReference type="InterPro" id="IPR000719">
    <property type="entry name" value="Prot_kinase_dom"/>
</dbReference>
<feature type="compositionally biased region" description="Polar residues" evidence="1">
    <location>
        <begin position="1"/>
        <end position="28"/>
    </location>
</feature>
<dbReference type="PANTHER" id="PTHR24359:SF37">
    <property type="entry name" value="PROTEIN KINASE DOMAIN-CONTAINING PROTEIN"/>
    <property type="match status" value="1"/>
</dbReference>
<dbReference type="GO" id="GO:0005524">
    <property type="term" value="F:ATP binding"/>
    <property type="evidence" value="ECO:0007669"/>
    <property type="project" value="InterPro"/>
</dbReference>
<comment type="caution">
    <text evidence="3">The sequence shown here is derived from an EMBL/GenBank/DDBJ whole genome shotgun (WGS) entry which is preliminary data.</text>
</comment>
<evidence type="ECO:0000256" key="1">
    <source>
        <dbReference type="SAM" id="MobiDB-lite"/>
    </source>
</evidence>
<dbReference type="PANTHER" id="PTHR24359">
    <property type="entry name" value="SERINE/THREONINE-PROTEIN KINASE SBK1"/>
    <property type="match status" value="1"/>
</dbReference>
<dbReference type="SUPFAM" id="SSF56112">
    <property type="entry name" value="Protein kinase-like (PK-like)"/>
    <property type="match status" value="1"/>
</dbReference>
<accession>A0A9W8RR35</accession>
<evidence type="ECO:0000313" key="4">
    <source>
        <dbReference type="Proteomes" id="UP001152049"/>
    </source>
</evidence>
<feature type="compositionally biased region" description="Polar residues" evidence="1">
    <location>
        <begin position="622"/>
        <end position="632"/>
    </location>
</feature>
<dbReference type="PROSITE" id="PS50011">
    <property type="entry name" value="PROTEIN_KINASE_DOM"/>
    <property type="match status" value="1"/>
</dbReference>
<name>A0A9W8RR35_9HYPO</name>
<dbReference type="GO" id="GO:0004674">
    <property type="term" value="F:protein serine/threonine kinase activity"/>
    <property type="evidence" value="ECO:0007669"/>
    <property type="project" value="TreeGrafter"/>
</dbReference>
<dbReference type="OrthoDB" id="4062651at2759"/>
<dbReference type="Gene3D" id="3.30.200.20">
    <property type="entry name" value="Phosphorylase Kinase, domain 1"/>
    <property type="match status" value="1"/>
</dbReference>
<dbReference type="CDD" id="cd00180">
    <property type="entry name" value="PKc"/>
    <property type="match status" value="1"/>
</dbReference>
<feature type="compositionally biased region" description="Polar residues" evidence="1">
    <location>
        <begin position="682"/>
        <end position="695"/>
    </location>
</feature>
<organism evidence="3 4">
    <name type="scientific">Fusarium torreyae</name>
    <dbReference type="NCBI Taxonomy" id="1237075"/>
    <lineage>
        <taxon>Eukaryota</taxon>
        <taxon>Fungi</taxon>
        <taxon>Dikarya</taxon>
        <taxon>Ascomycota</taxon>
        <taxon>Pezizomycotina</taxon>
        <taxon>Sordariomycetes</taxon>
        <taxon>Hypocreomycetidae</taxon>
        <taxon>Hypocreales</taxon>
        <taxon>Nectriaceae</taxon>
        <taxon>Fusarium</taxon>
    </lineage>
</organism>
<feature type="domain" description="Protein kinase" evidence="2">
    <location>
        <begin position="280"/>
        <end position="584"/>
    </location>
</feature>
<dbReference type="InterPro" id="IPR011009">
    <property type="entry name" value="Kinase-like_dom_sf"/>
</dbReference>
<feature type="compositionally biased region" description="Polar residues" evidence="1">
    <location>
        <begin position="62"/>
        <end position="81"/>
    </location>
</feature>